<proteinExistence type="predicted"/>
<dbReference type="PANTHER" id="PTHR15948">
    <property type="entry name" value="G-PROTEIN COUPLED RECEPTOR 89-RELATED"/>
    <property type="match status" value="1"/>
</dbReference>
<evidence type="ECO:0000259" key="6">
    <source>
        <dbReference type="Pfam" id="PF12430"/>
    </source>
</evidence>
<feature type="transmembrane region" description="Helical" evidence="5">
    <location>
        <begin position="319"/>
        <end position="339"/>
    </location>
</feature>
<keyword evidence="3 5" id="KW-1133">Transmembrane helix</keyword>
<feature type="transmembrane region" description="Helical" evidence="5">
    <location>
        <begin position="416"/>
        <end position="436"/>
    </location>
</feature>
<evidence type="ECO:0000256" key="1">
    <source>
        <dbReference type="ARBA" id="ARBA00004141"/>
    </source>
</evidence>
<name>A0AAD6Z2V4_9AGAR</name>
<sequence>MSGEMVTETGILVLLRAATFFSCRKYLLRSLYSDLQDLSGVETGLNSIPMRDPLPSPITQAEREKPNRKTESLYSTLSGDIFAGCFSESCILFLLLMLQGLNVFSPSTRLFNWRLSMFLLLTCILVLIPFTISLLLTVGPDLGPRTRSIWPRVLFSTLAVVIYLFALSCIPLPLALSATDRLTATLSRLVVLGTIILGVLAGFGAVSSSWAFMPSRKAVVMPTEQDIVSAEYALSSIRDNLERRRAEAARRAAAQQTDGTWLSRVMPSFRGDENLQELKGLEALEYQMARSLDDLRARRAAAKFSGTFRGRLVNVGGRLFALYCLFRFITCFVNVFFPVEPSSSSTSYPDIATEVVAKLLSKMSPEIQFDDVARAMRHVSLVLVGVIVLSSIRLVLRGVTRALRVTSRNLGASLMLLLLAQLMAIYLISTIVQLRASFPPPSSPSSSTDSPTDTDTNLFSTIPAFHVFGPLFDWTFLLSASGSLVVRWVASRINGPQEY</sequence>
<dbReference type="InterPro" id="IPR022535">
    <property type="entry name" value="Golgi_pH-regulator_cons_dom"/>
</dbReference>
<dbReference type="PANTHER" id="PTHR15948:SF0">
    <property type="entry name" value="GOLGI PH REGULATOR A-RELATED"/>
    <property type="match status" value="1"/>
</dbReference>
<dbReference type="Pfam" id="PF12430">
    <property type="entry name" value="ABA_GPCR"/>
    <property type="match status" value="1"/>
</dbReference>
<feature type="transmembrane region" description="Helical" evidence="5">
    <location>
        <begin position="471"/>
        <end position="490"/>
    </location>
</feature>
<evidence type="ECO:0000313" key="8">
    <source>
        <dbReference type="EMBL" id="KAJ7305539.1"/>
    </source>
</evidence>
<dbReference type="Pfam" id="PF12537">
    <property type="entry name" value="GPHR_N"/>
    <property type="match status" value="1"/>
</dbReference>
<protein>
    <submittedName>
        <fullName evidence="8">G protein-coupled receptor 89</fullName>
    </submittedName>
</protein>
<feature type="domain" description="Abscisic acid G-protein coupled receptor-like" evidence="6">
    <location>
        <begin position="304"/>
        <end position="491"/>
    </location>
</feature>
<dbReference type="GO" id="GO:0016020">
    <property type="term" value="C:membrane"/>
    <property type="evidence" value="ECO:0007669"/>
    <property type="project" value="UniProtKB-SubCell"/>
</dbReference>
<keyword evidence="2 5" id="KW-0812">Transmembrane</keyword>
<evidence type="ECO:0000256" key="4">
    <source>
        <dbReference type="ARBA" id="ARBA00023136"/>
    </source>
</evidence>
<feature type="transmembrane region" description="Helical" evidence="5">
    <location>
        <begin position="186"/>
        <end position="212"/>
    </location>
</feature>
<feature type="transmembrane region" description="Helical" evidence="5">
    <location>
        <begin position="375"/>
        <end position="396"/>
    </location>
</feature>
<feature type="transmembrane region" description="Helical" evidence="5">
    <location>
        <begin position="150"/>
        <end position="174"/>
    </location>
</feature>
<comment type="caution">
    <text evidence="8">The sequence shown here is derived from an EMBL/GenBank/DDBJ whole genome shotgun (WGS) entry which is preliminary data.</text>
</comment>
<evidence type="ECO:0000313" key="9">
    <source>
        <dbReference type="Proteomes" id="UP001218218"/>
    </source>
</evidence>
<organism evidence="8 9">
    <name type="scientific">Mycena albidolilacea</name>
    <dbReference type="NCBI Taxonomy" id="1033008"/>
    <lineage>
        <taxon>Eukaryota</taxon>
        <taxon>Fungi</taxon>
        <taxon>Dikarya</taxon>
        <taxon>Basidiomycota</taxon>
        <taxon>Agaricomycotina</taxon>
        <taxon>Agaricomycetes</taxon>
        <taxon>Agaricomycetidae</taxon>
        <taxon>Agaricales</taxon>
        <taxon>Marasmiineae</taxon>
        <taxon>Mycenaceae</taxon>
        <taxon>Mycena</taxon>
    </lineage>
</organism>
<evidence type="ECO:0000256" key="5">
    <source>
        <dbReference type="SAM" id="Phobius"/>
    </source>
</evidence>
<keyword evidence="4 5" id="KW-0472">Membrane</keyword>
<evidence type="ECO:0000256" key="3">
    <source>
        <dbReference type="ARBA" id="ARBA00022989"/>
    </source>
</evidence>
<gene>
    <name evidence="8" type="ORF">DFH08DRAFT_519827</name>
</gene>
<accession>A0AAD6Z2V4</accession>
<feature type="transmembrane region" description="Helical" evidence="5">
    <location>
        <begin position="118"/>
        <end position="138"/>
    </location>
</feature>
<dbReference type="Proteomes" id="UP001218218">
    <property type="component" value="Unassembled WGS sequence"/>
</dbReference>
<dbReference type="InterPro" id="IPR015672">
    <property type="entry name" value="GPHR/GTG"/>
</dbReference>
<feature type="domain" description="Golgi pH regulator conserved" evidence="7">
    <location>
        <begin position="183"/>
        <end position="247"/>
    </location>
</feature>
<evidence type="ECO:0000256" key="2">
    <source>
        <dbReference type="ARBA" id="ARBA00022692"/>
    </source>
</evidence>
<dbReference type="EMBL" id="JARIHO010000096">
    <property type="protein sequence ID" value="KAJ7305539.1"/>
    <property type="molecule type" value="Genomic_DNA"/>
</dbReference>
<comment type="subcellular location">
    <subcellularLocation>
        <location evidence="1">Membrane</location>
        <topology evidence="1">Multi-pass membrane protein</topology>
    </subcellularLocation>
</comment>
<feature type="transmembrane region" description="Helical" evidence="5">
    <location>
        <begin position="73"/>
        <end position="98"/>
    </location>
</feature>
<evidence type="ECO:0000259" key="7">
    <source>
        <dbReference type="Pfam" id="PF12537"/>
    </source>
</evidence>
<dbReference type="InterPro" id="IPR025969">
    <property type="entry name" value="ABA_GPCR_dom"/>
</dbReference>
<keyword evidence="8" id="KW-0675">Receptor</keyword>
<reference evidence="8" key="1">
    <citation type="submission" date="2023-03" db="EMBL/GenBank/DDBJ databases">
        <title>Massive genome expansion in bonnet fungi (Mycena s.s.) driven by repeated elements and novel gene families across ecological guilds.</title>
        <authorList>
            <consortium name="Lawrence Berkeley National Laboratory"/>
            <person name="Harder C.B."/>
            <person name="Miyauchi S."/>
            <person name="Viragh M."/>
            <person name="Kuo A."/>
            <person name="Thoen E."/>
            <person name="Andreopoulos B."/>
            <person name="Lu D."/>
            <person name="Skrede I."/>
            <person name="Drula E."/>
            <person name="Henrissat B."/>
            <person name="Morin E."/>
            <person name="Kohler A."/>
            <person name="Barry K."/>
            <person name="LaButti K."/>
            <person name="Morin E."/>
            <person name="Salamov A."/>
            <person name="Lipzen A."/>
            <person name="Mereny Z."/>
            <person name="Hegedus B."/>
            <person name="Baldrian P."/>
            <person name="Stursova M."/>
            <person name="Weitz H."/>
            <person name="Taylor A."/>
            <person name="Grigoriev I.V."/>
            <person name="Nagy L.G."/>
            <person name="Martin F."/>
            <person name="Kauserud H."/>
        </authorList>
    </citation>
    <scope>NUCLEOTIDE SEQUENCE</scope>
    <source>
        <strain evidence="8">CBHHK002</strain>
    </source>
</reference>
<dbReference type="AlphaFoldDB" id="A0AAD6Z2V4"/>
<keyword evidence="9" id="KW-1185">Reference proteome</keyword>